<dbReference type="PANTHER" id="PTHR30002">
    <property type="entry name" value="EPOXYQUEUOSINE REDUCTASE"/>
    <property type="match status" value="1"/>
</dbReference>
<accession>A0A4Y8WRE8</accession>
<evidence type="ECO:0000256" key="8">
    <source>
        <dbReference type="ARBA" id="ARBA00023014"/>
    </source>
</evidence>
<keyword evidence="6 9" id="KW-0560">Oxidoreductase</keyword>
<keyword evidence="1" id="KW-0004">4Fe-4S</keyword>
<keyword evidence="2" id="KW-0963">Cytoplasm</keyword>
<keyword evidence="5" id="KW-0671">Queuosine biosynthesis</keyword>
<dbReference type="GO" id="GO:0046872">
    <property type="term" value="F:metal ion binding"/>
    <property type="evidence" value="ECO:0007669"/>
    <property type="project" value="UniProtKB-KW"/>
</dbReference>
<evidence type="ECO:0000256" key="1">
    <source>
        <dbReference type="ARBA" id="ARBA00022485"/>
    </source>
</evidence>
<organism evidence="9 10">
    <name type="scientific">Porphyromonas levii</name>
    <dbReference type="NCBI Taxonomy" id="28114"/>
    <lineage>
        <taxon>Bacteria</taxon>
        <taxon>Pseudomonadati</taxon>
        <taxon>Bacteroidota</taxon>
        <taxon>Bacteroidia</taxon>
        <taxon>Bacteroidales</taxon>
        <taxon>Porphyromonadaceae</taxon>
        <taxon>Porphyromonas</taxon>
    </lineage>
</organism>
<comment type="caution">
    <text evidence="9">The sequence shown here is derived from an EMBL/GenBank/DDBJ whole genome shotgun (WGS) entry which is preliminary data.</text>
</comment>
<dbReference type="OrthoDB" id="9784571at2"/>
<keyword evidence="7" id="KW-0408">Iron</keyword>
<dbReference type="InterPro" id="IPR017900">
    <property type="entry name" value="4Fe4S_Fe_S_CS"/>
</dbReference>
<gene>
    <name evidence="9" type="primary">queG</name>
    <name evidence="9" type="ORF">E4P47_01165</name>
</gene>
<dbReference type="EC" id="1.17.99.6" evidence="9"/>
<evidence type="ECO:0000256" key="6">
    <source>
        <dbReference type="ARBA" id="ARBA00023002"/>
    </source>
</evidence>
<sequence>MLTEQITEIAEGLGIDAIGFVPIQKVDSDALAQYDSWLASGKQAGMEYLEKYKEQREDPQLLLPEAKSVIVIAVSYYPAELQPSDAPQIAKYALGRDYHKVIKQLLLTLARCIETEVAAHRYRPLVDTAPFMERYWAKRSGIGFVGKNSNLIVPRVGSFVFLGELLTSLELSSELVCAKSCGSCRRCIESCPTGALSEDGLDARRCINYLTIEHRGDIPQDLSRRFGKRLYGCDTCQDVCPHNRAPRPTRHFPSSPQLLKLKWEDVRELDEIRYAQIFYGSATTRAKLEGMQRNAMIYTINNKQS</sequence>
<name>A0A4Y8WRE8_9PORP</name>
<dbReference type="PROSITE" id="PS51379">
    <property type="entry name" value="4FE4S_FER_2"/>
    <property type="match status" value="1"/>
</dbReference>
<dbReference type="NCBIfam" id="TIGR00276">
    <property type="entry name" value="tRNA epoxyqueuosine(34) reductase QueG"/>
    <property type="match status" value="1"/>
</dbReference>
<dbReference type="InterPro" id="IPR017896">
    <property type="entry name" value="4Fe4S_Fe-S-bd"/>
</dbReference>
<evidence type="ECO:0000256" key="7">
    <source>
        <dbReference type="ARBA" id="ARBA00023004"/>
    </source>
</evidence>
<evidence type="ECO:0000256" key="5">
    <source>
        <dbReference type="ARBA" id="ARBA00022785"/>
    </source>
</evidence>
<dbReference type="RefSeq" id="WP_018357593.1">
    <property type="nucleotide sequence ID" value="NZ_CP197400.1"/>
</dbReference>
<evidence type="ECO:0000313" key="9">
    <source>
        <dbReference type="EMBL" id="TFH97045.1"/>
    </source>
</evidence>
<dbReference type="STRING" id="1122973.GCA_000379925_00322"/>
<keyword evidence="4" id="KW-0479">Metal-binding</keyword>
<evidence type="ECO:0000256" key="2">
    <source>
        <dbReference type="ARBA" id="ARBA00022490"/>
    </source>
</evidence>
<dbReference type="SUPFAM" id="SSF46548">
    <property type="entry name" value="alpha-helical ferredoxin"/>
    <property type="match status" value="1"/>
</dbReference>
<dbReference type="Gene3D" id="3.30.70.20">
    <property type="match status" value="1"/>
</dbReference>
<evidence type="ECO:0000313" key="10">
    <source>
        <dbReference type="Proteomes" id="UP000297225"/>
    </source>
</evidence>
<dbReference type="InterPro" id="IPR013542">
    <property type="entry name" value="QueG_DUF1730"/>
</dbReference>
<keyword evidence="3" id="KW-0819">tRNA processing</keyword>
<dbReference type="Proteomes" id="UP000297225">
    <property type="component" value="Unassembled WGS sequence"/>
</dbReference>
<reference evidence="9 10" key="1">
    <citation type="submission" date="2019-03" db="EMBL/GenBank/DDBJ databases">
        <title>Porphyromonas levii Isolated from the Uterus of Dairy Cows.</title>
        <authorList>
            <person name="Francis A.M."/>
        </authorList>
    </citation>
    <scope>NUCLEOTIDE SEQUENCE [LARGE SCALE GENOMIC DNA]</scope>
    <source>
        <strain evidence="9 10">AF5678</strain>
    </source>
</reference>
<evidence type="ECO:0000256" key="3">
    <source>
        <dbReference type="ARBA" id="ARBA00022694"/>
    </source>
</evidence>
<evidence type="ECO:0000256" key="4">
    <source>
        <dbReference type="ARBA" id="ARBA00022723"/>
    </source>
</evidence>
<dbReference type="Pfam" id="PF13484">
    <property type="entry name" value="Fer4_16"/>
    <property type="match status" value="1"/>
</dbReference>
<dbReference type="PROSITE" id="PS00198">
    <property type="entry name" value="4FE4S_FER_1"/>
    <property type="match status" value="1"/>
</dbReference>
<dbReference type="AlphaFoldDB" id="A0A4Y8WRE8"/>
<dbReference type="PANTHER" id="PTHR30002:SF4">
    <property type="entry name" value="EPOXYQUEUOSINE REDUCTASE"/>
    <property type="match status" value="1"/>
</dbReference>
<keyword evidence="10" id="KW-1185">Reference proteome</keyword>
<proteinExistence type="predicted"/>
<dbReference type="GO" id="GO:0008616">
    <property type="term" value="P:tRNA queuosine(34) biosynthetic process"/>
    <property type="evidence" value="ECO:0007669"/>
    <property type="project" value="UniProtKB-KW"/>
</dbReference>
<dbReference type="Pfam" id="PF08331">
    <property type="entry name" value="QueG_DUF1730"/>
    <property type="match status" value="1"/>
</dbReference>
<dbReference type="EMBL" id="SPNC01000008">
    <property type="protein sequence ID" value="TFH97045.1"/>
    <property type="molecule type" value="Genomic_DNA"/>
</dbReference>
<dbReference type="InterPro" id="IPR004453">
    <property type="entry name" value="QueG"/>
</dbReference>
<dbReference type="GO" id="GO:0052693">
    <property type="term" value="F:epoxyqueuosine reductase activity"/>
    <property type="evidence" value="ECO:0007669"/>
    <property type="project" value="UniProtKB-EC"/>
</dbReference>
<dbReference type="GO" id="GO:0051539">
    <property type="term" value="F:4 iron, 4 sulfur cluster binding"/>
    <property type="evidence" value="ECO:0007669"/>
    <property type="project" value="UniProtKB-KW"/>
</dbReference>
<keyword evidence="8" id="KW-0411">Iron-sulfur</keyword>
<protein>
    <submittedName>
        <fullName evidence="9">tRNA epoxyqueuosine(34) reductase QueG</fullName>
        <ecNumber evidence="9">1.17.99.6</ecNumber>
    </submittedName>
</protein>